<name>A0A7Z7IDT1_9BURK</name>
<evidence type="ECO:0000313" key="1">
    <source>
        <dbReference type="EMBL" id="SOE88714.1"/>
    </source>
</evidence>
<organism evidence="1 2">
    <name type="scientific">Caballeronia arationis</name>
    <dbReference type="NCBI Taxonomy" id="1777142"/>
    <lineage>
        <taxon>Bacteria</taxon>
        <taxon>Pseudomonadati</taxon>
        <taxon>Pseudomonadota</taxon>
        <taxon>Betaproteobacteria</taxon>
        <taxon>Burkholderiales</taxon>
        <taxon>Burkholderiaceae</taxon>
        <taxon>Caballeronia</taxon>
    </lineage>
</organism>
<evidence type="ECO:0000313" key="2">
    <source>
        <dbReference type="Proteomes" id="UP000219522"/>
    </source>
</evidence>
<dbReference type="AlphaFoldDB" id="A0A7Z7IDT1"/>
<accession>A0A7Z7IDT1</accession>
<protein>
    <recommendedName>
        <fullName evidence="3">Succinylarginine dihydrolase</fullName>
    </recommendedName>
</protein>
<proteinExistence type="predicted"/>
<comment type="caution">
    <text evidence="1">The sequence shown here is derived from an EMBL/GenBank/DDBJ whole genome shotgun (WGS) entry which is preliminary data.</text>
</comment>
<gene>
    <name evidence="1" type="ORF">SAMN05446927_7336</name>
</gene>
<dbReference type="InterPro" id="IPR014989">
    <property type="entry name" value="DUF1839"/>
</dbReference>
<dbReference type="Proteomes" id="UP000219522">
    <property type="component" value="Unassembled WGS sequence"/>
</dbReference>
<reference evidence="1 2" key="1">
    <citation type="submission" date="2017-09" db="EMBL/GenBank/DDBJ databases">
        <authorList>
            <person name="Varghese N."/>
            <person name="Submissions S."/>
        </authorList>
    </citation>
    <scope>NUCLEOTIDE SEQUENCE [LARGE SCALE GENOMIC DNA]</scope>
    <source>
        <strain evidence="1 2">OK806</strain>
    </source>
</reference>
<dbReference type="OrthoDB" id="4371620at2"/>
<keyword evidence="2" id="KW-1185">Reference proteome</keyword>
<evidence type="ECO:0008006" key="3">
    <source>
        <dbReference type="Google" id="ProtNLM"/>
    </source>
</evidence>
<dbReference type="EMBL" id="OCSU01000003">
    <property type="protein sequence ID" value="SOE88714.1"/>
    <property type="molecule type" value="Genomic_DNA"/>
</dbReference>
<dbReference type="RefSeq" id="WP_062635403.1">
    <property type="nucleotide sequence ID" value="NZ_FCOG02000015.1"/>
</dbReference>
<dbReference type="Pfam" id="PF08893">
    <property type="entry name" value="DUF1839"/>
    <property type="match status" value="1"/>
</dbReference>
<sequence>MNAPSPAEAVGAQGAAVAPMASMEPAASLSPVAVPAFQPGTRALVREADRHALHQGERVWLETNCYVDLWIELLHDFGLDPRAALGFTVLQAFEGDQFTFPKFSLDDLATLYGLQAQELAIYDTLERQVLEQTRRGHVVIVEVDAFYLPDTRATSYRQTHSKTTIGIKRIDTGARQMEYFHNAGYFTLSGEDYDYLFRLAPELADNPHVLFPYAEFVKRNRPALSDASLADASASLLSIHLARRPTSNPISEWRAAFKEHVHAVLNRDVAYFHLYSFNVMRQLGANFELLSKYLGWLRERGFEIPDSLPKDAQHIASESMVMQFRLARARMRARPDFCDDCLDGLEASYERVMTPLAAIFS</sequence>